<dbReference type="Pfam" id="PF00501">
    <property type="entry name" value="AMP-binding"/>
    <property type="match status" value="1"/>
</dbReference>
<evidence type="ECO:0000256" key="1">
    <source>
        <dbReference type="ARBA" id="ARBA00012873"/>
    </source>
</evidence>
<dbReference type="NCBIfam" id="TIGR01733">
    <property type="entry name" value="AA-adenyl-dom"/>
    <property type="match status" value="1"/>
</dbReference>
<dbReference type="InterPro" id="IPR009081">
    <property type="entry name" value="PP-bd_ACP"/>
</dbReference>
<dbReference type="InterPro" id="IPR023213">
    <property type="entry name" value="CAT-like_dom_sf"/>
</dbReference>
<evidence type="ECO:0000313" key="8">
    <source>
        <dbReference type="Proteomes" id="UP000887540"/>
    </source>
</evidence>
<dbReference type="Pfam" id="PF00550">
    <property type="entry name" value="PP-binding"/>
    <property type="match status" value="1"/>
</dbReference>
<dbReference type="WBParaSite" id="ACRNAN_scaffold520.g9962.t1">
    <property type="protein sequence ID" value="ACRNAN_scaffold520.g9962.t1"/>
    <property type="gene ID" value="ACRNAN_scaffold520.g9962"/>
</dbReference>
<dbReference type="InterPro" id="IPR010071">
    <property type="entry name" value="AA_adenyl_dom"/>
</dbReference>
<dbReference type="InterPro" id="IPR020845">
    <property type="entry name" value="AMP-binding_CS"/>
</dbReference>
<dbReference type="InterPro" id="IPR036736">
    <property type="entry name" value="ACP-like_sf"/>
</dbReference>
<dbReference type="GO" id="GO:0016874">
    <property type="term" value="F:ligase activity"/>
    <property type="evidence" value="ECO:0007669"/>
    <property type="project" value="UniProtKB-KW"/>
</dbReference>
<dbReference type="GO" id="GO:0004312">
    <property type="term" value="F:fatty acid synthase activity"/>
    <property type="evidence" value="ECO:0007669"/>
    <property type="project" value="UniProtKB-EC"/>
</dbReference>
<evidence type="ECO:0000256" key="6">
    <source>
        <dbReference type="ARBA" id="ARBA00044883"/>
    </source>
</evidence>
<dbReference type="FunFam" id="3.40.50.980:FF:000001">
    <property type="entry name" value="Non-ribosomal peptide synthetase"/>
    <property type="match status" value="1"/>
</dbReference>
<dbReference type="GO" id="GO:0031177">
    <property type="term" value="F:phosphopantetheine binding"/>
    <property type="evidence" value="ECO:0007669"/>
    <property type="project" value="InterPro"/>
</dbReference>
<dbReference type="PROSITE" id="PS50075">
    <property type="entry name" value="CARRIER"/>
    <property type="match status" value="1"/>
</dbReference>
<keyword evidence="5" id="KW-0436">Ligase</keyword>
<dbReference type="InterPro" id="IPR000873">
    <property type="entry name" value="AMP-dep_synth/lig_dom"/>
</dbReference>
<reference evidence="9" key="1">
    <citation type="submission" date="2022-11" db="UniProtKB">
        <authorList>
            <consortium name="WormBaseParasite"/>
        </authorList>
    </citation>
    <scope>IDENTIFICATION</scope>
</reference>
<evidence type="ECO:0000259" key="7">
    <source>
        <dbReference type="PROSITE" id="PS50075"/>
    </source>
</evidence>
<dbReference type="SUPFAM" id="SSF56801">
    <property type="entry name" value="Acetyl-CoA synthetase-like"/>
    <property type="match status" value="1"/>
</dbReference>
<dbReference type="Gene3D" id="1.10.1200.10">
    <property type="entry name" value="ACP-like"/>
    <property type="match status" value="1"/>
</dbReference>
<dbReference type="InterPro" id="IPR001242">
    <property type="entry name" value="Condensation_dom"/>
</dbReference>
<keyword evidence="3" id="KW-0596">Phosphopantetheine</keyword>
<dbReference type="GO" id="GO:0044550">
    <property type="term" value="P:secondary metabolite biosynthetic process"/>
    <property type="evidence" value="ECO:0007669"/>
    <property type="project" value="TreeGrafter"/>
</dbReference>
<dbReference type="Gene3D" id="3.30.300.30">
    <property type="match status" value="1"/>
</dbReference>
<evidence type="ECO:0000313" key="9">
    <source>
        <dbReference type="WBParaSite" id="ACRNAN_scaffold520.g9962.t1"/>
    </source>
</evidence>
<proteinExistence type="predicted"/>
<dbReference type="PROSITE" id="PS00455">
    <property type="entry name" value="AMP_BINDING"/>
    <property type="match status" value="1"/>
</dbReference>
<dbReference type="InterPro" id="IPR025110">
    <property type="entry name" value="AMP-bd_C"/>
</dbReference>
<dbReference type="SUPFAM" id="SSF52777">
    <property type="entry name" value="CoA-dependent acyltransferases"/>
    <property type="match status" value="3"/>
</dbReference>
<evidence type="ECO:0000256" key="3">
    <source>
        <dbReference type="ARBA" id="ARBA00022450"/>
    </source>
</evidence>
<accession>A0A914E2V4</accession>
<dbReference type="Pfam" id="PF13193">
    <property type="entry name" value="AMP-binding_C"/>
    <property type="match status" value="1"/>
</dbReference>
<dbReference type="InterPro" id="IPR045851">
    <property type="entry name" value="AMP-bd_C_sf"/>
</dbReference>
<dbReference type="Gene3D" id="3.40.50.980">
    <property type="match status" value="2"/>
</dbReference>
<dbReference type="Gene3D" id="3.30.559.30">
    <property type="entry name" value="Nonribosomal peptide synthetase, condensation domain"/>
    <property type="match status" value="3"/>
</dbReference>
<dbReference type="GO" id="GO:0005737">
    <property type="term" value="C:cytoplasm"/>
    <property type="evidence" value="ECO:0007669"/>
    <property type="project" value="TreeGrafter"/>
</dbReference>
<dbReference type="PANTHER" id="PTHR45527:SF1">
    <property type="entry name" value="FATTY ACID SYNTHASE"/>
    <property type="match status" value="1"/>
</dbReference>
<dbReference type="Gene3D" id="2.30.38.10">
    <property type="entry name" value="Luciferase, Domain 3"/>
    <property type="match status" value="1"/>
</dbReference>
<dbReference type="Pfam" id="PF00668">
    <property type="entry name" value="Condensation"/>
    <property type="match status" value="2"/>
</dbReference>
<keyword evidence="4" id="KW-0597">Phosphoprotein</keyword>
<dbReference type="PROSITE" id="PS00012">
    <property type="entry name" value="PHOSPHOPANTETHEINE"/>
    <property type="match status" value="1"/>
</dbReference>
<dbReference type="Proteomes" id="UP000887540">
    <property type="component" value="Unplaced"/>
</dbReference>
<sequence length="1393" mass="160411">MSDLKKFEFDGLFVFENYETIQQRRQKSDPNNLLPFEILGAKEKVDSPFCMVSSEGENNINTSIIYDAELFDERSLERLMHSMKEMLTNIAKDVHVKFIDMELVSSIQRCALECWQVEEKSEFFSANTLHEVFEMVAEKFPSEIAVVYNDRKLTYRELNERANRLAHYIRQTEQVGPDSLVALLLDKNELMIVAILGVWKSGAAYVPIDPNYPDQRVQFILNDTKASIIISNQHHNEQLNRIMQTGNLSPMNIQIDNLGLNNGSKTRIMNNCMNAGPTNLAYVIYTSGSTSLPKGVLIEHGTVINFHNSISSLYFKTAENSSATEQHQEAILFLSNYTFDFSLMQFILSILNGNKLIILPTSMTFGDSDSYDYLNNHGLSIITGTPSQLQHIDLGRLNHLNNLCLGGEKYNLDYFRENFDGLIMHVYGLTETTIINTVEMFASDDKFVNSIGKPLADTFMYILDEHLRVVPAGAIGELYITGNCLARGYLNLPEENLKRFILNPFQTREDKNNRKNCVIYKTGDLVRLTTSGKLEYIGRNDSQVKINGIRIELGEIENTLSSFADIKQCAVVVINDDNIERSKKHLVAYYVSKNNEEIDKDLLVDYLTEKLPMHMVPQLMIHIRDVLPLTSHGKLDQKALPKPNFALQMNGYIAPRSLLEEKLCFIWEDILGVPTVGINDDFFMLGGDSIILMQLATRMRNELNLNISVKEIFNHCSIKKLSALLLEQNGEGLVKEQFNGQRRKRNFNGYNVNSSGLLPIQKYYFAQDFEMFSAWKQTFTIKAPYSLNLETLKSILGKLFIHHGAFRLRFKLDENNDYMQYYADSDVLNDFDVKILSDSQEELKETLQESLNQFNVQTGPLFCVCYQEGFSDGTSRLVFCMHHLIVDSVSWRIICRDLERLYKGFALNKWQSATYLQWVNAVERYYSNNCVETERQFWQEVAHRTNEFNRKIADLFFNLEAVKQTTVVFSLPTEHTEHLLRNCPQVYEVKRIDTLLLTALSRALNILTNLQVNYVTLEGHGREADFDEELDVSDTVGWFTTMFPIELISTVNNDLEQDARNVKKVVEAELPNNGLGYGPLIGYHKNVPRICFNYLGQFNKNTTQKLDAWELVEVSEEYKGDVDEDIAGTSPSSDADIMSVLAFSANGRMHFKISSRLGTEKRDQFVDCFKTTLEEIIQHANSKNLPVEYINGSIEAIELPANSMHQSFIYNHMKANDDTYIIQYLCQYSRKINPLNMKTAWLTAQKKFPSLRLRFLVNDNEILQIITHDQSLDCHFLDISDEIDQLKAEEVLQATDRAKKYILEEGRLFRIYLVKRREDLYDLLFSGHHIILDGWSTAVLFEFVHEIYLKLENSESISILQDNAYIKTQYYLNQSCPEDLHFWKEQLIEIEKR</sequence>
<organism evidence="8 9">
    <name type="scientific">Acrobeloides nanus</name>
    <dbReference type="NCBI Taxonomy" id="290746"/>
    <lineage>
        <taxon>Eukaryota</taxon>
        <taxon>Metazoa</taxon>
        <taxon>Ecdysozoa</taxon>
        <taxon>Nematoda</taxon>
        <taxon>Chromadorea</taxon>
        <taxon>Rhabditida</taxon>
        <taxon>Tylenchina</taxon>
        <taxon>Cephalobomorpha</taxon>
        <taxon>Cephaloboidea</taxon>
        <taxon>Cephalobidae</taxon>
        <taxon>Acrobeloides</taxon>
    </lineage>
</organism>
<keyword evidence="8" id="KW-1185">Reference proteome</keyword>
<dbReference type="SMART" id="SM00823">
    <property type="entry name" value="PKS_PP"/>
    <property type="match status" value="1"/>
</dbReference>
<evidence type="ECO:0000256" key="5">
    <source>
        <dbReference type="ARBA" id="ARBA00022598"/>
    </source>
</evidence>
<comment type="catalytic activity">
    <reaction evidence="6">
        <text>acetyl-CoA + n malonyl-CoA + 2n NADPH + 2n H(+) = a long-chain fatty acid + (n+1) CoA + n CO2 + 2n NADP(+).</text>
        <dbReference type="EC" id="2.3.1.85"/>
    </reaction>
</comment>
<feature type="domain" description="Carrier" evidence="7">
    <location>
        <begin position="654"/>
        <end position="729"/>
    </location>
</feature>
<evidence type="ECO:0000256" key="2">
    <source>
        <dbReference type="ARBA" id="ARBA00018769"/>
    </source>
</evidence>
<name>A0A914E2V4_9BILA</name>
<protein>
    <recommendedName>
        <fullName evidence="2">Fatty acid synthase</fullName>
        <ecNumber evidence="1">2.3.1.85</ecNumber>
    </recommendedName>
</protein>
<evidence type="ECO:0000256" key="4">
    <source>
        <dbReference type="ARBA" id="ARBA00022553"/>
    </source>
</evidence>
<dbReference type="PANTHER" id="PTHR45527">
    <property type="entry name" value="NONRIBOSOMAL PEPTIDE SYNTHETASE"/>
    <property type="match status" value="1"/>
</dbReference>
<dbReference type="GO" id="GO:0043041">
    <property type="term" value="P:amino acid activation for nonribosomal peptide biosynthetic process"/>
    <property type="evidence" value="ECO:0007669"/>
    <property type="project" value="TreeGrafter"/>
</dbReference>
<dbReference type="FunFam" id="1.10.1200.10:FF:000005">
    <property type="entry name" value="Nonribosomal peptide synthetase 1"/>
    <property type="match status" value="1"/>
</dbReference>
<dbReference type="Gene3D" id="3.30.559.10">
    <property type="entry name" value="Chloramphenicol acetyltransferase-like domain"/>
    <property type="match status" value="3"/>
</dbReference>
<dbReference type="EC" id="2.3.1.85" evidence="1"/>
<dbReference type="InterPro" id="IPR006162">
    <property type="entry name" value="Ppantetheine_attach_site"/>
</dbReference>
<dbReference type="InterPro" id="IPR020806">
    <property type="entry name" value="PKS_PP-bd"/>
</dbReference>
<dbReference type="SUPFAM" id="SSF47336">
    <property type="entry name" value="ACP-like"/>
    <property type="match status" value="1"/>
</dbReference>